<comment type="caution">
    <text evidence="3">The sequence shown here is derived from an EMBL/GenBank/DDBJ whole genome shotgun (WGS) entry which is preliminary data.</text>
</comment>
<reference evidence="3 4" key="1">
    <citation type="submission" date="2024-01" db="EMBL/GenBank/DDBJ databases">
        <title>The genomes of 5 underutilized Papilionoideae crops provide insights into root nodulation and disease resistanc.</title>
        <authorList>
            <person name="Yuan L."/>
        </authorList>
    </citation>
    <scope>NUCLEOTIDE SEQUENCE [LARGE SCALE GENOMIC DNA]</scope>
    <source>
        <strain evidence="3">ZHUSHIDOU_FW_LH</strain>
        <tissue evidence="3">Leaf</tissue>
    </source>
</reference>
<organism evidence="3 4">
    <name type="scientific">Crotalaria pallida</name>
    <name type="common">Smooth rattlebox</name>
    <name type="synonym">Crotalaria striata</name>
    <dbReference type="NCBI Taxonomy" id="3830"/>
    <lineage>
        <taxon>Eukaryota</taxon>
        <taxon>Viridiplantae</taxon>
        <taxon>Streptophyta</taxon>
        <taxon>Embryophyta</taxon>
        <taxon>Tracheophyta</taxon>
        <taxon>Spermatophyta</taxon>
        <taxon>Magnoliopsida</taxon>
        <taxon>eudicotyledons</taxon>
        <taxon>Gunneridae</taxon>
        <taxon>Pentapetalae</taxon>
        <taxon>rosids</taxon>
        <taxon>fabids</taxon>
        <taxon>Fabales</taxon>
        <taxon>Fabaceae</taxon>
        <taxon>Papilionoideae</taxon>
        <taxon>50 kb inversion clade</taxon>
        <taxon>genistoids sensu lato</taxon>
        <taxon>core genistoids</taxon>
        <taxon>Crotalarieae</taxon>
        <taxon>Crotalaria</taxon>
    </lineage>
</organism>
<evidence type="ECO:0000256" key="2">
    <source>
        <dbReference type="SAM" id="Phobius"/>
    </source>
</evidence>
<feature type="region of interest" description="Disordered" evidence="1">
    <location>
        <begin position="53"/>
        <end position="111"/>
    </location>
</feature>
<gene>
    <name evidence="3" type="ORF">RIF29_22512</name>
</gene>
<keyword evidence="2" id="KW-0812">Transmembrane</keyword>
<accession>A0AAN9F8Z3</accession>
<evidence type="ECO:0000313" key="3">
    <source>
        <dbReference type="EMBL" id="KAK7269776.1"/>
    </source>
</evidence>
<dbReference type="AlphaFoldDB" id="A0AAN9F8Z3"/>
<feature type="transmembrane region" description="Helical" evidence="2">
    <location>
        <begin position="24"/>
        <end position="44"/>
    </location>
</feature>
<keyword evidence="2" id="KW-0472">Membrane</keyword>
<sequence length="111" mass="13056">MLNHILHKQNPLYLFHIQLFPYRFFKWGALFLALLSTYRIVVAFRRKAHSKPLLRSNDDDDDDDYDFSDTDDDSDDETVSTSDSEDDNLEGEEEDDDKAKDRRGKGAYFQN</sequence>
<dbReference type="PANTHER" id="PTHR36715">
    <property type="entry name" value="BNAANNG41370D PROTEIN"/>
    <property type="match status" value="1"/>
</dbReference>
<name>A0AAN9F8Z3_CROPI</name>
<evidence type="ECO:0000256" key="1">
    <source>
        <dbReference type="SAM" id="MobiDB-lite"/>
    </source>
</evidence>
<evidence type="ECO:0000313" key="4">
    <source>
        <dbReference type="Proteomes" id="UP001372338"/>
    </source>
</evidence>
<proteinExistence type="predicted"/>
<protein>
    <submittedName>
        <fullName evidence="3">Uncharacterized protein</fullName>
    </submittedName>
</protein>
<keyword evidence="2" id="KW-1133">Transmembrane helix</keyword>
<feature type="compositionally biased region" description="Acidic residues" evidence="1">
    <location>
        <begin position="58"/>
        <end position="96"/>
    </location>
</feature>
<keyword evidence="4" id="KW-1185">Reference proteome</keyword>
<dbReference type="Proteomes" id="UP001372338">
    <property type="component" value="Unassembled WGS sequence"/>
</dbReference>
<dbReference type="EMBL" id="JAYWIO010000004">
    <property type="protein sequence ID" value="KAK7269776.1"/>
    <property type="molecule type" value="Genomic_DNA"/>
</dbReference>
<dbReference type="PANTHER" id="PTHR36715:SF1">
    <property type="entry name" value="PROTEIN, PUTATIVE-RELATED"/>
    <property type="match status" value="1"/>
</dbReference>